<keyword evidence="1" id="KW-0812">Transmembrane</keyword>
<keyword evidence="1" id="KW-0472">Membrane</keyword>
<sequence length="136" mass="15359">MGSTFQNFENYLYSVPELESVCDVVLNLDDQMRSSGIISDKGKILAWKVKQGIQSVLSQADRDMLLMETALGVRMRKEQDSQLGSENFTLSYGYNVIFMTFPMVCGILCVSAEKQIDITKIPFLILSIVKKSTTWK</sequence>
<dbReference type="EMBL" id="FRFC01000009">
    <property type="protein sequence ID" value="SHO48032.1"/>
    <property type="molecule type" value="Genomic_DNA"/>
</dbReference>
<protein>
    <recommendedName>
        <fullName evidence="4">Roadblock/LAMTOR2 domain-containing protein</fullName>
    </recommendedName>
</protein>
<dbReference type="Pfam" id="PF20364">
    <property type="entry name" value="DUF6659"/>
    <property type="match status" value="1"/>
</dbReference>
<evidence type="ECO:0000313" key="2">
    <source>
        <dbReference type="EMBL" id="SHO48032.1"/>
    </source>
</evidence>
<dbReference type="InterPro" id="IPR046600">
    <property type="entry name" value="DUF6659"/>
</dbReference>
<feature type="transmembrane region" description="Helical" evidence="1">
    <location>
        <begin position="92"/>
        <end position="112"/>
    </location>
</feature>
<reference evidence="3" key="1">
    <citation type="submission" date="2016-12" db="EMBL/GenBank/DDBJ databases">
        <authorList>
            <person name="Herbold C."/>
        </authorList>
    </citation>
    <scope>NUCLEOTIDE SEQUENCE [LARGE SCALE GENOMIC DNA]</scope>
</reference>
<accession>A0A2H1EJY9</accession>
<keyword evidence="1" id="KW-1133">Transmembrane helix</keyword>
<name>A0A2H1EJY9_9ARCH</name>
<dbReference type="OrthoDB" id="1734at2157"/>
<proteinExistence type="predicted"/>
<organism evidence="2 3">
    <name type="scientific">Nitrosotalea sinensis</name>
    <dbReference type="NCBI Taxonomy" id="1499975"/>
    <lineage>
        <taxon>Archaea</taxon>
        <taxon>Nitrososphaerota</taxon>
        <taxon>Nitrososphaeria</taxon>
        <taxon>Nitrosotaleales</taxon>
        <taxon>Nitrosotaleaceae</taxon>
        <taxon>Nitrosotalea</taxon>
    </lineage>
</organism>
<dbReference type="AlphaFoldDB" id="A0A2H1EJY9"/>
<gene>
    <name evidence="2" type="ORF">NSIN_80070</name>
</gene>
<evidence type="ECO:0000313" key="3">
    <source>
        <dbReference type="Proteomes" id="UP000232412"/>
    </source>
</evidence>
<dbReference type="Proteomes" id="UP000232412">
    <property type="component" value="Unassembled WGS sequence"/>
</dbReference>
<evidence type="ECO:0000256" key="1">
    <source>
        <dbReference type="SAM" id="Phobius"/>
    </source>
</evidence>
<evidence type="ECO:0008006" key="4">
    <source>
        <dbReference type="Google" id="ProtNLM"/>
    </source>
</evidence>
<keyword evidence="3" id="KW-1185">Reference proteome</keyword>
<dbReference type="RefSeq" id="WP_101010916.1">
    <property type="nucleotide sequence ID" value="NZ_FRFC01000009.1"/>
</dbReference>